<feature type="non-terminal residue" evidence="1">
    <location>
        <position position="1"/>
    </location>
</feature>
<reference evidence="1" key="1">
    <citation type="journal article" date="2013" name="Genome Biol.">
        <title>Draft genome of the mountain pine beetle, Dendroctonus ponderosae Hopkins, a major forest pest.</title>
        <authorList>
            <person name="Keeling C.I."/>
            <person name="Yuen M.M."/>
            <person name="Liao N.Y."/>
            <person name="Docking T.R."/>
            <person name="Chan S.K."/>
            <person name="Taylor G.A."/>
            <person name="Palmquist D.L."/>
            <person name="Jackman S.D."/>
            <person name="Nguyen A."/>
            <person name="Li M."/>
            <person name="Henderson H."/>
            <person name="Janes J.K."/>
            <person name="Zhao Y."/>
            <person name="Pandoh P."/>
            <person name="Moore R."/>
            <person name="Sperling F.A."/>
            <person name="Huber D.P."/>
            <person name="Birol I."/>
            <person name="Jones S.J."/>
            <person name="Bohlmann J."/>
        </authorList>
    </citation>
    <scope>NUCLEOTIDE SEQUENCE</scope>
</reference>
<organism evidence="1">
    <name type="scientific">Dendroctonus ponderosae</name>
    <name type="common">Mountain pine beetle</name>
    <dbReference type="NCBI Taxonomy" id="77166"/>
    <lineage>
        <taxon>Eukaryota</taxon>
        <taxon>Metazoa</taxon>
        <taxon>Ecdysozoa</taxon>
        <taxon>Arthropoda</taxon>
        <taxon>Hexapoda</taxon>
        <taxon>Insecta</taxon>
        <taxon>Pterygota</taxon>
        <taxon>Neoptera</taxon>
        <taxon>Endopterygota</taxon>
        <taxon>Coleoptera</taxon>
        <taxon>Polyphaga</taxon>
        <taxon>Cucujiformia</taxon>
        <taxon>Curculionidae</taxon>
        <taxon>Scolytinae</taxon>
        <taxon>Dendroctonus</taxon>
    </lineage>
</organism>
<gene>
    <name evidence="1" type="ORF">YQE_05828</name>
</gene>
<evidence type="ECO:0000313" key="1">
    <source>
        <dbReference type="EMBL" id="ENN77677.1"/>
    </source>
</evidence>
<name>N6UGA1_DENPD</name>
<proteinExistence type="predicted"/>
<dbReference type="AlphaFoldDB" id="N6UGA1"/>
<protein>
    <submittedName>
        <fullName evidence="1">Uncharacterized protein</fullName>
    </submittedName>
</protein>
<dbReference type="EMBL" id="KB740940">
    <property type="protein sequence ID" value="ENN77677.1"/>
    <property type="molecule type" value="Genomic_DNA"/>
</dbReference>
<dbReference type="HOGENOM" id="CLU_2374932_0_0_1"/>
<sequence>MEPAEIVALAIGRPQWGSDESLTKGDLLRLSGVRLYQIWNYLPEELKNDEELQTHLPCLEHYNRDEDQVHIDGPPQAKFRCRVCRQLRQRSNAQT</sequence>
<accession>N6UGA1</accession>